<evidence type="ECO:0000259" key="3">
    <source>
        <dbReference type="PROSITE" id="PS50173"/>
    </source>
</evidence>
<evidence type="ECO:0000256" key="1">
    <source>
        <dbReference type="ARBA" id="ARBA00010945"/>
    </source>
</evidence>
<dbReference type="InterPro" id="IPR001126">
    <property type="entry name" value="UmuC"/>
</dbReference>
<dbReference type="Pfam" id="PF00817">
    <property type="entry name" value="IMS"/>
    <property type="match status" value="1"/>
</dbReference>
<sequence>MIDDIGVNQNRTYIAIDLKSFYASVECVDRGLDPLTTNLVVADVSRTEKTICLAVSPSLKAYGIGGRARLFEVVQKVREVNNERRRAAGWSMTGKSFNDLELQAHPDLELDYIAAPPRMAHYIEVSTKVYQTYLKYIAPEDIHVYSIDEVFMDVTAYLGTYKMTAHELAMKIIRDVLATTGITATAGIGTNMYLAKVAMDIVAKKMPADKDGVRIAELDEMAYRHELWDYRPLTKFWRVGRGTVEKLAVYGIDTMGKLARMSIQNEGLLYRLFGVNAELLIDHAWGWEPCTIDAVKAYRPETNSFSSGQVLQEPYTFKKARVVIREMAEGMALDLVSKRLVTDQLVLTVGYDAECLTRPEIREKYHGEITTNYYGKAVPKHAHGTFNFESPTSSSRLIMDGATELFDRFVNPDLLIRRLNLTTNHVVSEEAASAQDKTPQQLDLFTDYEALEKQHQEEQAKLEKERRMQEAQLKIKKRFGKNAILRGLNFEEGATAKDRNKQIGGHKA</sequence>
<dbReference type="Gene3D" id="3.30.70.270">
    <property type="match status" value="1"/>
</dbReference>
<keyword evidence="2" id="KW-0175">Coiled coil</keyword>
<accession>A0A1G8CEQ6</accession>
<dbReference type="GO" id="GO:0005829">
    <property type="term" value="C:cytosol"/>
    <property type="evidence" value="ECO:0007669"/>
    <property type="project" value="TreeGrafter"/>
</dbReference>
<dbReference type="SUPFAM" id="SSF56672">
    <property type="entry name" value="DNA/RNA polymerases"/>
    <property type="match status" value="1"/>
</dbReference>
<organism evidence="4 5">
    <name type="scientific">Prevotella communis</name>
    <dbReference type="NCBI Taxonomy" id="2913614"/>
    <lineage>
        <taxon>Bacteria</taxon>
        <taxon>Pseudomonadati</taxon>
        <taxon>Bacteroidota</taxon>
        <taxon>Bacteroidia</taxon>
        <taxon>Bacteroidales</taxon>
        <taxon>Prevotellaceae</taxon>
        <taxon>Prevotella</taxon>
    </lineage>
</organism>
<dbReference type="PROSITE" id="PS50173">
    <property type="entry name" value="UMUC"/>
    <property type="match status" value="1"/>
</dbReference>
<dbReference type="GO" id="GO:0042276">
    <property type="term" value="P:error-prone translesion synthesis"/>
    <property type="evidence" value="ECO:0007669"/>
    <property type="project" value="TreeGrafter"/>
</dbReference>
<name>A0A1G8CEQ6_9BACT</name>
<dbReference type="InterPro" id="IPR043502">
    <property type="entry name" value="DNA/RNA_pol_sf"/>
</dbReference>
<evidence type="ECO:0000313" key="4">
    <source>
        <dbReference type="EMBL" id="SDH43819.1"/>
    </source>
</evidence>
<evidence type="ECO:0000256" key="2">
    <source>
        <dbReference type="SAM" id="Coils"/>
    </source>
</evidence>
<comment type="similarity">
    <text evidence="1">Belongs to the DNA polymerase type-Y family.</text>
</comment>
<dbReference type="STRING" id="645274.SAMN04487901_1294"/>
<dbReference type="InterPro" id="IPR050116">
    <property type="entry name" value="DNA_polymerase-Y"/>
</dbReference>
<dbReference type="InterPro" id="IPR017961">
    <property type="entry name" value="DNA_pol_Y-fam_little_finger"/>
</dbReference>
<feature type="domain" description="UmuC" evidence="3">
    <location>
        <begin position="13"/>
        <end position="240"/>
    </location>
</feature>
<evidence type="ECO:0000313" key="5">
    <source>
        <dbReference type="Proteomes" id="UP000198779"/>
    </source>
</evidence>
<dbReference type="InterPro" id="IPR043128">
    <property type="entry name" value="Rev_trsase/Diguanyl_cyclase"/>
</dbReference>
<dbReference type="Pfam" id="PF11799">
    <property type="entry name" value="IMS_C"/>
    <property type="match status" value="1"/>
</dbReference>
<dbReference type="PANTHER" id="PTHR11076">
    <property type="entry name" value="DNA REPAIR POLYMERASE UMUC / TRANSFERASE FAMILY MEMBER"/>
    <property type="match status" value="1"/>
</dbReference>
<dbReference type="EMBL" id="FNCQ01000029">
    <property type="protein sequence ID" value="SDH43819.1"/>
    <property type="molecule type" value="Genomic_DNA"/>
</dbReference>
<dbReference type="GO" id="GO:0006281">
    <property type="term" value="P:DNA repair"/>
    <property type="evidence" value="ECO:0007669"/>
    <property type="project" value="InterPro"/>
</dbReference>
<gene>
    <name evidence="4" type="ORF">SAMN04487901_1294</name>
</gene>
<dbReference type="Proteomes" id="UP000198779">
    <property type="component" value="Unassembled WGS sequence"/>
</dbReference>
<feature type="coiled-coil region" evidence="2">
    <location>
        <begin position="445"/>
        <end position="474"/>
    </location>
</feature>
<reference evidence="5" key="1">
    <citation type="submission" date="2016-10" db="EMBL/GenBank/DDBJ databases">
        <authorList>
            <person name="Varghese N."/>
            <person name="Submissions S."/>
        </authorList>
    </citation>
    <scope>NUCLEOTIDE SEQUENCE [LARGE SCALE GENOMIC DNA]</scope>
    <source>
        <strain evidence="5">BP1-148</strain>
    </source>
</reference>
<dbReference type="RefSeq" id="WP_176944355.1">
    <property type="nucleotide sequence ID" value="NZ_FNCQ01000029.1"/>
</dbReference>
<dbReference type="GO" id="GO:0003887">
    <property type="term" value="F:DNA-directed DNA polymerase activity"/>
    <property type="evidence" value="ECO:0007669"/>
    <property type="project" value="TreeGrafter"/>
</dbReference>
<dbReference type="GO" id="GO:0003684">
    <property type="term" value="F:damaged DNA binding"/>
    <property type="evidence" value="ECO:0007669"/>
    <property type="project" value="InterPro"/>
</dbReference>
<proteinExistence type="inferred from homology"/>
<dbReference type="AlphaFoldDB" id="A0A1G8CEQ6"/>
<dbReference type="GO" id="GO:0009432">
    <property type="term" value="P:SOS response"/>
    <property type="evidence" value="ECO:0007669"/>
    <property type="project" value="TreeGrafter"/>
</dbReference>
<keyword evidence="5" id="KW-1185">Reference proteome</keyword>
<protein>
    <submittedName>
        <fullName evidence="4">DNA polymerase V</fullName>
    </submittedName>
</protein>
<dbReference type="Gene3D" id="1.10.150.20">
    <property type="entry name" value="5' to 3' exonuclease, C-terminal subdomain"/>
    <property type="match status" value="1"/>
</dbReference>
<dbReference type="PANTHER" id="PTHR11076:SF35">
    <property type="entry name" value="DNA REPAIR PROTEIN HOMOLOG YOBH"/>
    <property type="match status" value="1"/>
</dbReference>